<reference evidence="7 8" key="1">
    <citation type="journal article" date="2015" name="Nature">
        <title>rRNA introns, odd ribosomes, and small enigmatic genomes across a large radiation of phyla.</title>
        <authorList>
            <person name="Brown C.T."/>
            <person name="Hug L.A."/>
            <person name="Thomas B.C."/>
            <person name="Sharon I."/>
            <person name="Castelle C.J."/>
            <person name="Singh A."/>
            <person name="Wilkins M.J."/>
            <person name="Williams K.H."/>
            <person name="Banfield J.F."/>
        </authorList>
    </citation>
    <scope>NUCLEOTIDE SEQUENCE [LARGE SCALE GENOMIC DNA]</scope>
</reference>
<keyword evidence="3 5" id="KW-0687">Ribonucleoprotein</keyword>
<dbReference type="Proteomes" id="UP000033876">
    <property type="component" value="Unassembled WGS sequence"/>
</dbReference>
<protein>
    <recommendedName>
        <fullName evidence="4 5">Small ribosomal subunit protein uS8</fullName>
    </recommendedName>
</protein>
<dbReference type="InterPro" id="IPR035987">
    <property type="entry name" value="Ribosomal_uS8_sf"/>
</dbReference>
<comment type="subunit">
    <text evidence="5">Part of the 30S ribosomal subunit. Contacts proteins S5 and S12.</text>
</comment>
<dbReference type="GO" id="GO:0005840">
    <property type="term" value="C:ribosome"/>
    <property type="evidence" value="ECO:0007669"/>
    <property type="project" value="UniProtKB-KW"/>
</dbReference>
<comment type="caution">
    <text evidence="7">The sequence shown here is derived from an EMBL/GenBank/DDBJ whole genome shotgun (WGS) entry which is preliminary data.</text>
</comment>
<evidence type="ECO:0000256" key="2">
    <source>
        <dbReference type="ARBA" id="ARBA00022980"/>
    </source>
</evidence>
<dbReference type="InterPro" id="IPR000630">
    <property type="entry name" value="Ribosomal_uS8"/>
</dbReference>
<dbReference type="GO" id="GO:0005737">
    <property type="term" value="C:cytoplasm"/>
    <property type="evidence" value="ECO:0007669"/>
    <property type="project" value="UniProtKB-ARBA"/>
</dbReference>
<gene>
    <name evidence="5" type="primary">rpsH</name>
    <name evidence="7" type="ORF">US50_C0052G0017</name>
</gene>
<sequence>MDPISQMLIMIKNASNANKEMVVVPYSKMKEQILNCLLKHNYLTEVIKKSQEGFPVLEIKLKYDENKEPKVHDVKRISKPSRRMYFGQKDIKPVKQGTGLLVLSTPKGILVGSEARREHVGGEVLFQIW</sequence>
<dbReference type="GO" id="GO:0003735">
    <property type="term" value="F:structural constituent of ribosome"/>
    <property type="evidence" value="ECO:0007669"/>
    <property type="project" value="InterPro"/>
</dbReference>
<dbReference type="Pfam" id="PF00410">
    <property type="entry name" value="Ribosomal_S8"/>
    <property type="match status" value="1"/>
</dbReference>
<dbReference type="GO" id="GO:0019843">
    <property type="term" value="F:rRNA binding"/>
    <property type="evidence" value="ECO:0007669"/>
    <property type="project" value="UniProtKB-UniRule"/>
</dbReference>
<evidence type="ECO:0000313" key="8">
    <source>
        <dbReference type="Proteomes" id="UP000033876"/>
    </source>
</evidence>
<evidence type="ECO:0000256" key="4">
    <source>
        <dbReference type="ARBA" id="ARBA00035258"/>
    </source>
</evidence>
<name>A0A0G0K115_9BACT</name>
<comment type="function">
    <text evidence="5">One of the primary rRNA binding proteins, it binds directly to 16S rRNA central domain where it helps coordinate assembly of the platform of the 30S subunit.</text>
</comment>
<dbReference type="PROSITE" id="PS00053">
    <property type="entry name" value="RIBOSOMAL_S8"/>
    <property type="match status" value="1"/>
</dbReference>
<dbReference type="SUPFAM" id="SSF56047">
    <property type="entry name" value="Ribosomal protein S8"/>
    <property type="match status" value="1"/>
</dbReference>
<keyword evidence="5" id="KW-0694">RNA-binding</keyword>
<dbReference type="HAMAP" id="MF_01302_B">
    <property type="entry name" value="Ribosomal_uS8_B"/>
    <property type="match status" value="1"/>
</dbReference>
<dbReference type="Gene3D" id="3.30.1370.30">
    <property type="match status" value="1"/>
</dbReference>
<organism evidence="7 8">
    <name type="scientific">Candidatus Nomurabacteria bacterium GW2011_GWB1_37_5</name>
    <dbReference type="NCBI Taxonomy" id="1618742"/>
    <lineage>
        <taxon>Bacteria</taxon>
        <taxon>Candidatus Nomuraibacteriota</taxon>
    </lineage>
</organism>
<comment type="similarity">
    <text evidence="1 5 6">Belongs to the universal ribosomal protein uS8 family.</text>
</comment>
<dbReference type="NCBIfam" id="NF001109">
    <property type="entry name" value="PRK00136.1"/>
    <property type="match status" value="1"/>
</dbReference>
<proteinExistence type="inferred from homology"/>
<dbReference type="GO" id="GO:0006412">
    <property type="term" value="P:translation"/>
    <property type="evidence" value="ECO:0007669"/>
    <property type="project" value="UniProtKB-UniRule"/>
</dbReference>
<dbReference type="PANTHER" id="PTHR11758">
    <property type="entry name" value="40S RIBOSOMAL PROTEIN S15A"/>
    <property type="match status" value="1"/>
</dbReference>
<dbReference type="AlphaFoldDB" id="A0A0G0K115"/>
<evidence type="ECO:0000256" key="1">
    <source>
        <dbReference type="ARBA" id="ARBA00006471"/>
    </source>
</evidence>
<dbReference type="Gene3D" id="3.30.1490.10">
    <property type="match status" value="1"/>
</dbReference>
<dbReference type="FunFam" id="3.30.1490.10:FF:000001">
    <property type="entry name" value="30S ribosomal protein S8"/>
    <property type="match status" value="1"/>
</dbReference>
<dbReference type="InterPro" id="IPR047863">
    <property type="entry name" value="Ribosomal_uS8_CS"/>
</dbReference>
<evidence type="ECO:0000256" key="5">
    <source>
        <dbReference type="HAMAP-Rule" id="MF_01302"/>
    </source>
</evidence>
<dbReference type="EMBL" id="LBTF01000052">
    <property type="protein sequence ID" value="KKQ34336.1"/>
    <property type="molecule type" value="Genomic_DNA"/>
</dbReference>
<evidence type="ECO:0000313" key="7">
    <source>
        <dbReference type="EMBL" id="KKQ34336.1"/>
    </source>
</evidence>
<dbReference type="GO" id="GO:1990904">
    <property type="term" value="C:ribonucleoprotein complex"/>
    <property type="evidence" value="ECO:0007669"/>
    <property type="project" value="UniProtKB-KW"/>
</dbReference>
<keyword evidence="5" id="KW-0699">rRNA-binding</keyword>
<evidence type="ECO:0000256" key="3">
    <source>
        <dbReference type="ARBA" id="ARBA00023274"/>
    </source>
</evidence>
<accession>A0A0G0K115</accession>
<keyword evidence="2 5" id="KW-0689">Ribosomal protein</keyword>
<evidence type="ECO:0000256" key="6">
    <source>
        <dbReference type="RuleBase" id="RU003660"/>
    </source>
</evidence>